<evidence type="ECO:0000313" key="1">
    <source>
        <dbReference type="EMBL" id="AYP68149.1"/>
    </source>
</evidence>
<name>A0A3G3BV86_9CAUD</name>
<protein>
    <submittedName>
        <fullName evidence="1">Uncharacterized protein</fullName>
    </submittedName>
</protein>
<accession>A0A3G3BV86</accession>
<dbReference type="EMBL" id="MH884508">
    <property type="protein sequence ID" value="AYP68149.1"/>
    <property type="molecule type" value="Genomic_DNA"/>
</dbReference>
<proteinExistence type="predicted"/>
<organism evidence="1 2">
    <name type="scientific">Bacillus phage vB_BcoS-136</name>
    <dbReference type="NCBI Taxonomy" id="2419619"/>
    <lineage>
        <taxon>Viruses</taxon>
        <taxon>Duplodnaviria</taxon>
        <taxon>Heunggongvirae</taxon>
        <taxon>Uroviricota</taxon>
        <taxon>Caudoviricetes</taxon>
        <taxon>Heleneionescovirinae</taxon>
        <taxon>Kenyattavirus</taxon>
        <taxon>Kenyattavirus kv136</taxon>
    </lineage>
</organism>
<reference evidence="1 2" key="1">
    <citation type="submission" date="2018-09" db="EMBL/GenBank/DDBJ databases">
        <title>Comparative Genomic Analysis of Eight Novel Haloalkaliphilic Bacteriophages from Lake Elmenteita, Kenya.</title>
        <authorList>
            <person name="Akhwale J.K."/>
        </authorList>
    </citation>
    <scope>NUCLEOTIDE SEQUENCE [LARGE SCALE GENOMIC DNA]</scope>
</reference>
<evidence type="ECO:0000313" key="2">
    <source>
        <dbReference type="Proteomes" id="UP000274199"/>
    </source>
</evidence>
<dbReference type="Proteomes" id="UP000274199">
    <property type="component" value="Segment"/>
</dbReference>
<sequence length="58" mass="6994">MGMYEDDKAHWEAKKNEVILRELNKIEEVANELNEGDIPKDDYHRIINSLNHIRYILR</sequence>
<gene>
    <name evidence="1" type="ORF">vBBcoS136_00017</name>
</gene>
<keyword evidence="2" id="KW-1185">Reference proteome</keyword>